<comment type="similarity">
    <text evidence="4 14">Belongs to the phosphorylase b kinase regulatory chain family.</text>
</comment>
<comment type="function">
    <text evidence="1">Phosphorylase b kinase catalyzes the phosphorylation of serine in certain substrates, including troponin I. The alpha chain may bind calmodulin.</text>
</comment>
<gene>
    <name evidence="18" type="ORF">PoB_001045600</name>
</gene>
<dbReference type="InterPro" id="IPR008734">
    <property type="entry name" value="PHK_A/B_su"/>
</dbReference>
<evidence type="ECO:0000256" key="11">
    <source>
        <dbReference type="ARBA" id="ARBA00023288"/>
    </source>
</evidence>
<dbReference type="InterPro" id="IPR011613">
    <property type="entry name" value="GH15-like"/>
</dbReference>
<evidence type="ECO:0000313" key="18">
    <source>
        <dbReference type="EMBL" id="GFN83950.1"/>
    </source>
</evidence>
<keyword evidence="12 13" id="KW-0636">Prenylation</keyword>
<evidence type="ECO:0000256" key="15">
    <source>
        <dbReference type="SAM" id="MobiDB-lite"/>
    </source>
</evidence>
<keyword evidence="11 13" id="KW-0449">Lipoprotein</keyword>
<reference evidence="18 19" key="1">
    <citation type="journal article" date="2021" name="Elife">
        <title>Chloroplast acquisition without the gene transfer in kleptoplastic sea slugs, Plakobranchus ocellatus.</title>
        <authorList>
            <person name="Maeda T."/>
            <person name="Takahashi S."/>
            <person name="Yoshida T."/>
            <person name="Shimamura S."/>
            <person name="Takaki Y."/>
            <person name="Nagai Y."/>
            <person name="Toyoda A."/>
            <person name="Suzuki Y."/>
            <person name="Arimoto A."/>
            <person name="Ishii H."/>
            <person name="Satoh N."/>
            <person name="Nishiyama T."/>
            <person name="Hasebe M."/>
            <person name="Maruyama T."/>
            <person name="Minagawa J."/>
            <person name="Obokata J."/>
            <person name="Shigenobu S."/>
        </authorList>
    </citation>
    <scope>NUCLEOTIDE SEQUENCE [LARGE SCALE GENOMIC DNA]</scope>
</reference>
<evidence type="ECO:0000259" key="16">
    <source>
        <dbReference type="Pfam" id="PF00723"/>
    </source>
</evidence>
<proteinExistence type="inferred from homology"/>
<keyword evidence="6" id="KW-0597">Phosphoprotein</keyword>
<dbReference type="FunFam" id="1.50.10.10:FF:000004">
    <property type="entry name" value="Phosphorylase b kinase regulatory subunit"/>
    <property type="match status" value="1"/>
</dbReference>
<dbReference type="AlphaFoldDB" id="A0AAV3YNH0"/>
<dbReference type="EMBL" id="BLXT01001274">
    <property type="protein sequence ID" value="GFN83950.1"/>
    <property type="molecule type" value="Genomic_DNA"/>
</dbReference>
<dbReference type="InterPro" id="IPR008928">
    <property type="entry name" value="6-hairpin_glycosidase_sf"/>
</dbReference>
<feature type="domain" description="GH15-like" evidence="16">
    <location>
        <begin position="8"/>
        <end position="927"/>
    </location>
</feature>
<feature type="region of interest" description="Disordered" evidence="15">
    <location>
        <begin position="677"/>
        <end position="757"/>
    </location>
</feature>
<comment type="PTM">
    <text evidence="13">Although the final Cys may be farnesylated, the terminal tripeptide is probably not removed, and the C-terminus is not methylated.</text>
</comment>
<evidence type="ECO:0000256" key="3">
    <source>
        <dbReference type="ARBA" id="ARBA00005131"/>
    </source>
</evidence>
<comment type="caution">
    <text evidence="18">The sequence shown here is derived from an EMBL/GenBank/DDBJ whole genome shotgun (WGS) entry which is preliminary data.</text>
</comment>
<keyword evidence="10 14" id="KW-0119">Carbohydrate metabolism</keyword>
<name>A0AAV3YNH0_9GAST</name>
<evidence type="ECO:0000256" key="5">
    <source>
        <dbReference type="ARBA" id="ARBA00022475"/>
    </source>
</evidence>
<keyword evidence="7 14" id="KW-0321">Glycogen metabolism</keyword>
<dbReference type="InterPro" id="IPR012341">
    <property type="entry name" value="6hp_glycosidase-like_sf"/>
</dbReference>
<evidence type="ECO:0000256" key="12">
    <source>
        <dbReference type="ARBA" id="ARBA00023289"/>
    </source>
</evidence>
<comment type="pathway">
    <text evidence="3 14">Glycan biosynthesis; glycogen metabolism.</text>
</comment>
<dbReference type="PANTHER" id="PTHR10749:SF7">
    <property type="entry name" value="PHOSPHORYLASE B KINASE REGULATORY SUBUNIT ALPHA-RELATED"/>
    <property type="match status" value="1"/>
</dbReference>
<evidence type="ECO:0000256" key="8">
    <source>
        <dbReference type="ARBA" id="ARBA00022860"/>
    </source>
</evidence>
<evidence type="ECO:0000256" key="14">
    <source>
        <dbReference type="RuleBase" id="RU364123"/>
    </source>
</evidence>
<organism evidence="18 19">
    <name type="scientific">Plakobranchus ocellatus</name>
    <dbReference type="NCBI Taxonomy" id="259542"/>
    <lineage>
        <taxon>Eukaryota</taxon>
        <taxon>Metazoa</taxon>
        <taxon>Spiralia</taxon>
        <taxon>Lophotrochozoa</taxon>
        <taxon>Mollusca</taxon>
        <taxon>Gastropoda</taxon>
        <taxon>Heterobranchia</taxon>
        <taxon>Euthyneura</taxon>
        <taxon>Panpulmonata</taxon>
        <taxon>Sacoglossa</taxon>
        <taxon>Placobranchoidea</taxon>
        <taxon>Plakobranchidae</taxon>
        <taxon>Plakobranchus</taxon>
    </lineage>
</organism>
<dbReference type="SUPFAM" id="SSF48208">
    <property type="entry name" value="Six-hairpin glycosidases"/>
    <property type="match status" value="1"/>
</dbReference>
<dbReference type="Pfam" id="PF19292">
    <property type="entry name" value="KPBB_C"/>
    <property type="match status" value="1"/>
</dbReference>
<comment type="subcellular location">
    <subcellularLocation>
        <location evidence="2 14">Cell membrane</location>
        <topology evidence="2 14">Lipid-anchor</topology>
        <orientation evidence="2 14">Cytoplasmic side</orientation>
    </subcellularLocation>
</comment>
<evidence type="ECO:0000256" key="4">
    <source>
        <dbReference type="ARBA" id="ARBA00007128"/>
    </source>
</evidence>
<evidence type="ECO:0000313" key="19">
    <source>
        <dbReference type="Proteomes" id="UP000735302"/>
    </source>
</evidence>
<evidence type="ECO:0000256" key="10">
    <source>
        <dbReference type="ARBA" id="ARBA00023277"/>
    </source>
</evidence>
<feature type="compositionally biased region" description="Polar residues" evidence="15">
    <location>
        <begin position="686"/>
        <end position="710"/>
    </location>
</feature>
<evidence type="ECO:0000259" key="17">
    <source>
        <dbReference type="Pfam" id="PF19292"/>
    </source>
</evidence>
<protein>
    <recommendedName>
        <fullName evidence="14">Phosphorylase b kinase regulatory subunit</fullName>
    </recommendedName>
</protein>
<evidence type="ECO:0000256" key="6">
    <source>
        <dbReference type="ARBA" id="ARBA00022553"/>
    </source>
</evidence>
<evidence type="ECO:0000256" key="13">
    <source>
        <dbReference type="PIRSR" id="PIRSR608734-50"/>
    </source>
</evidence>
<evidence type="ECO:0000256" key="1">
    <source>
        <dbReference type="ARBA" id="ARBA00002837"/>
    </source>
</evidence>
<evidence type="ECO:0000256" key="9">
    <source>
        <dbReference type="ARBA" id="ARBA00023136"/>
    </source>
</evidence>
<feature type="lipid moiety-binding region" description="S-farnesyl cysteine" evidence="13">
    <location>
        <position position="1224"/>
    </location>
</feature>
<sequence>MRSRSNSGIRLDYYQRLVNHSILKYQSPLTGLISGNEKNHSWVRDNVYCIMAVWGLALAYRKTVDLDEDRAKAYELEKAVVHAMRGLLRSMQMQSEKVEQFKRTQSPRDALHAKYSSQSGKTVVGDYEWGHLQIDATSLFLLALAQMTASGVIIIFTLDEVAFIQNLVFYIEAAYRCPDYGIWERGDKTNHGLPELNASSIGMAKAALEAINELDLFGSRGGPASVIHVLPDEAQQCQAILLSMLPRESISKETDAALLTVVGFPAFAVDDPDLIALTRETIKEKLEGPYGCSRFLRDGYKTAREDPRRLHYEPWELMVFEKIECQWPMFFAYLILDGLFNNNKEQVETYSKKLDAVLLRTEDNIPVVPELYAVPRELVEEEYKKPNSQKRIAEGKIPHMWGQSMYILGRLMIEGFLSPGELDPLNRRHVTETKPDVVVQVVLLAEDSMIQDKMALHGIELQTVAEVAPIQIHPARVLSKLYSLLGKNRRMGLSGRASSSDIGLLATSKLYMLRNKILAFVPQLVDGRTFYLGMDMDYLVDDFKNKVDFLRANWKGLGRPILICRLSRNALDNYQHPPNALMATIKKLQSGYISGARVHLGKLSDFLHTSCITKLSFLRDIDDKSGNKDRVMVDQLMSQSHVARQRLLSDATKKVRRNPSFSSTALSIQGIVRRSRSIQIDPEDVQGSSPGSTYSRQSSYTTPLSVSPTSPVAAPGIPSFTYEHAQQQQMPHHLKDRVTDSGLGPDDPCGSPTASPKTMRKTFEAEEADVTELVEQLKQSTSLQEQADIIHYLYINRGPDWDTHMEEDKRVPVKELLVELYEKAGHWKQWWLVRHTAGMLRKRVEDLALAATDLLVRQKQLSVGLPPEQETIITSPLPPDELAAIIYDSCGEDHSTASLTQELLVYLAMFIRTEPHLFDEMLRLRVGLIVQVMASELARTLQCSGDEASDHLLNLSPFEMKTLLHHILSGKEFVINSVPCEVSETKLSVKSLHTKHETNRFARSVRNKNHSQVFRSKSGIIKTVNELPMGATNVISKEQEQEEELTDRQGQWLRRRRLDGSLNRVPKEFYPLLWELLHKCRGLTIKGFALPGSLTREMTKGEFKFALQVEMVLNRIPQPEYRQMMVEAMMVLTTLAQSEGANSSLDMSHVEIEVDHIVQEANNLFIKDLDLPSSVIDSMRAANDICLFLYDLAPSGRFGSMAYMCRALANILNLPKSEDSSIECSVS</sequence>
<keyword evidence="9 14" id="KW-0472">Membrane</keyword>
<keyword evidence="19" id="KW-1185">Reference proteome</keyword>
<keyword evidence="5 14" id="KW-1003">Cell membrane</keyword>
<evidence type="ECO:0000256" key="2">
    <source>
        <dbReference type="ARBA" id="ARBA00004342"/>
    </source>
</evidence>
<dbReference type="GO" id="GO:0005977">
    <property type="term" value="P:glycogen metabolic process"/>
    <property type="evidence" value="ECO:0007669"/>
    <property type="project" value="UniProtKB-KW"/>
</dbReference>
<dbReference type="GO" id="GO:0005886">
    <property type="term" value="C:plasma membrane"/>
    <property type="evidence" value="ECO:0007669"/>
    <property type="project" value="UniProtKB-SubCell"/>
</dbReference>
<dbReference type="Pfam" id="PF00723">
    <property type="entry name" value="Glyco_hydro_15"/>
    <property type="match status" value="1"/>
</dbReference>
<dbReference type="InterPro" id="IPR045583">
    <property type="entry name" value="KPBA/B_C"/>
</dbReference>
<dbReference type="GO" id="GO:0005516">
    <property type="term" value="F:calmodulin binding"/>
    <property type="evidence" value="ECO:0007669"/>
    <property type="project" value="UniProtKB-KW"/>
</dbReference>
<dbReference type="Proteomes" id="UP000735302">
    <property type="component" value="Unassembled WGS sequence"/>
</dbReference>
<evidence type="ECO:0000256" key="7">
    <source>
        <dbReference type="ARBA" id="ARBA00022600"/>
    </source>
</evidence>
<dbReference type="GO" id="GO:0005964">
    <property type="term" value="C:phosphorylase kinase complex"/>
    <property type="evidence" value="ECO:0007669"/>
    <property type="project" value="TreeGrafter"/>
</dbReference>
<feature type="domain" description="Phosphorylase b kinase regulatory subunit alpha/beta C-terminal" evidence="17">
    <location>
        <begin position="1038"/>
        <end position="1161"/>
    </location>
</feature>
<accession>A0AAV3YNH0</accession>
<keyword evidence="8 14" id="KW-0112">Calmodulin-binding</keyword>
<dbReference type="Gene3D" id="1.50.10.10">
    <property type="match status" value="1"/>
</dbReference>
<dbReference type="PANTHER" id="PTHR10749">
    <property type="entry name" value="PHOSPHORYLASE B KINASE REGULATORY SUBUNIT"/>
    <property type="match status" value="1"/>
</dbReference>